<dbReference type="PROSITE" id="PS00183">
    <property type="entry name" value="UBC_1"/>
    <property type="match status" value="1"/>
</dbReference>
<dbReference type="Gene3D" id="3.10.110.10">
    <property type="entry name" value="Ubiquitin Conjugating Enzyme"/>
    <property type="match status" value="1"/>
</dbReference>
<dbReference type="SUPFAM" id="SSF54495">
    <property type="entry name" value="UBC-like"/>
    <property type="match status" value="1"/>
</dbReference>
<dbReference type="Proteomes" id="UP000270296">
    <property type="component" value="Unassembled WGS sequence"/>
</dbReference>
<dbReference type="InterPro" id="IPR000608">
    <property type="entry name" value="UBC"/>
</dbReference>
<gene>
    <name evidence="11" type="ORF">SBAD_LOCUS6251</name>
</gene>
<dbReference type="EC" id="2.3.2.34" evidence="7"/>
<comment type="pathway">
    <text evidence="1">Protein modification; protein neddylation.</text>
</comment>
<dbReference type="InterPro" id="IPR023313">
    <property type="entry name" value="UBQ-conjugating_AS"/>
</dbReference>
<dbReference type="OrthoDB" id="10249039at2759"/>
<evidence type="ECO:0000256" key="5">
    <source>
        <dbReference type="ARBA" id="ARBA00022840"/>
    </source>
</evidence>
<evidence type="ECO:0000313" key="12">
    <source>
        <dbReference type="Proteomes" id="UP000270296"/>
    </source>
</evidence>
<keyword evidence="4 9" id="KW-0833">Ubl conjugation pathway</keyword>
<evidence type="ECO:0000256" key="2">
    <source>
        <dbReference type="ARBA" id="ARBA00022679"/>
    </source>
</evidence>
<accession>A0A183IRK4</accession>
<protein>
    <recommendedName>
        <fullName evidence="7">E2 NEDD8-conjugating enzyme</fullName>
        <ecNumber evidence="7">2.3.2.34</ecNumber>
    </recommendedName>
</protein>
<dbReference type="PANTHER" id="PTHR24068">
    <property type="entry name" value="UBIQUITIN-CONJUGATING ENZYME E2"/>
    <property type="match status" value="1"/>
</dbReference>
<feature type="active site" description="Glycyl thioester intermediate" evidence="8">
    <location>
        <position position="119"/>
    </location>
</feature>
<reference evidence="11 12" key="2">
    <citation type="submission" date="2018-11" db="EMBL/GenBank/DDBJ databases">
        <authorList>
            <consortium name="Pathogen Informatics"/>
        </authorList>
    </citation>
    <scope>NUCLEOTIDE SEQUENCE [LARGE SCALE GENOMIC DNA]</scope>
</reference>
<dbReference type="EMBL" id="UZAM01009604">
    <property type="protein sequence ID" value="VDP09612.1"/>
    <property type="molecule type" value="Genomic_DNA"/>
</dbReference>
<keyword evidence="5 9" id="KW-0067">ATP-binding</keyword>
<dbReference type="FunFam" id="3.10.110.10:FF:000033">
    <property type="entry name" value="NEDD8-conjugating enzyme UBE2F"/>
    <property type="match status" value="1"/>
</dbReference>
<evidence type="ECO:0000256" key="1">
    <source>
        <dbReference type="ARBA" id="ARBA00005032"/>
    </source>
</evidence>
<evidence type="ECO:0000256" key="8">
    <source>
        <dbReference type="PROSITE-ProRule" id="PRU10133"/>
    </source>
</evidence>
<evidence type="ECO:0000256" key="6">
    <source>
        <dbReference type="ARBA" id="ARBA00043698"/>
    </source>
</evidence>
<dbReference type="PROSITE" id="PS50127">
    <property type="entry name" value="UBC_2"/>
    <property type="match status" value="1"/>
</dbReference>
<keyword evidence="12" id="KW-1185">Reference proteome</keyword>
<evidence type="ECO:0000256" key="3">
    <source>
        <dbReference type="ARBA" id="ARBA00022741"/>
    </source>
</evidence>
<feature type="domain" description="UBC core" evidence="10">
    <location>
        <begin position="26"/>
        <end position="190"/>
    </location>
</feature>
<reference evidence="13" key="1">
    <citation type="submission" date="2016-06" db="UniProtKB">
        <authorList>
            <consortium name="WormBaseParasite"/>
        </authorList>
    </citation>
    <scope>IDENTIFICATION</scope>
</reference>
<evidence type="ECO:0000313" key="13">
    <source>
        <dbReference type="WBParaSite" id="SBAD_0000649401-mRNA-1"/>
    </source>
</evidence>
<evidence type="ECO:0000256" key="7">
    <source>
        <dbReference type="ARBA" id="ARBA00044047"/>
    </source>
</evidence>
<comment type="similarity">
    <text evidence="9">Belongs to the ubiquitin-conjugating enzyme family.</text>
</comment>
<organism evidence="13">
    <name type="scientific">Soboliphyme baturini</name>
    <dbReference type="NCBI Taxonomy" id="241478"/>
    <lineage>
        <taxon>Eukaryota</taxon>
        <taxon>Metazoa</taxon>
        <taxon>Ecdysozoa</taxon>
        <taxon>Nematoda</taxon>
        <taxon>Enoplea</taxon>
        <taxon>Dorylaimia</taxon>
        <taxon>Dioctophymatida</taxon>
        <taxon>Dioctophymatoidea</taxon>
        <taxon>Soboliphymatidae</taxon>
        <taxon>Soboliphyme</taxon>
    </lineage>
</organism>
<dbReference type="GO" id="GO:0061654">
    <property type="term" value="F:NEDD8 conjugating enzyme activity"/>
    <property type="evidence" value="ECO:0007669"/>
    <property type="project" value="UniProtKB-EC"/>
</dbReference>
<evidence type="ECO:0000313" key="11">
    <source>
        <dbReference type="EMBL" id="VDP09612.1"/>
    </source>
</evidence>
<keyword evidence="3 9" id="KW-0547">Nucleotide-binding</keyword>
<evidence type="ECO:0000259" key="10">
    <source>
        <dbReference type="PROSITE" id="PS50127"/>
    </source>
</evidence>
<dbReference type="InterPro" id="IPR016135">
    <property type="entry name" value="UBQ-conjugating_enzyme/RWD"/>
</dbReference>
<keyword evidence="2" id="KW-0808">Transferase</keyword>
<dbReference type="AlphaFoldDB" id="A0A183IRK4"/>
<proteinExistence type="inferred from homology"/>
<evidence type="ECO:0000256" key="4">
    <source>
        <dbReference type="ARBA" id="ARBA00022786"/>
    </source>
</evidence>
<dbReference type="Pfam" id="PF00179">
    <property type="entry name" value="UQ_con"/>
    <property type="match status" value="1"/>
</dbReference>
<comment type="catalytic activity">
    <reaction evidence="6">
        <text>[E1 NEDD8-activating enzyme]-S-[NEDD8 protein]-yl-L-cysteine + [E2 NEDD8-conjugating enzyme]-L-cysteine = [E1 NEDD8-activating enzyme]-L-cysteine + [E2 NEDD8-conjugating enzyme]-S-[NEDD8-protein]-yl-L-cysteine.</text>
        <dbReference type="EC" id="2.3.2.34"/>
    </reaction>
</comment>
<name>A0A183IRK4_9BILA</name>
<dbReference type="WBParaSite" id="SBAD_0000649401-mRNA-1">
    <property type="protein sequence ID" value="SBAD_0000649401-mRNA-1"/>
    <property type="gene ID" value="SBAD_0000649401"/>
</dbReference>
<dbReference type="GO" id="GO:0005524">
    <property type="term" value="F:ATP binding"/>
    <property type="evidence" value="ECO:0007669"/>
    <property type="project" value="UniProtKB-UniRule"/>
</dbReference>
<dbReference type="SMART" id="SM00212">
    <property type="entry name" value="UBCc"/>
    <property type="match status" value="1"/>
</dbReference>
<sequence length="194" mass="22204">MLNLQKKLLEKKSQQFSSPPVKRISIRDKLLLQGTNLLRLFLMTNSSDILEVHELNMVIPRSCELHTILLTVTPTEGMYLGGVFRFRIEVPLEYNILPPSVKCLTKIWHPNITEDGSICLSLLRLSSLDGMGWTPTRHLKDVMLGIDSLFTDLMDFDDPLNVNAADQYRRNPVILRFISVVILFVDLASQNTYF</sequence>
<evidence type="ECO:0000256" key="9">
    <source>
        <dbReference type="RuleBase" id="RU362109"/>
    </source>
</evidence>
<dbReference type="GO" id="GO:0045116">
    <property type="term" value="P:protein neddylation"/>
    <property type="evidence" value="ECO:0007669"/>
    <property type="project" value="UniProtKB-ARBA"/>
</dbReference>
<dbReference type="CDD" id="cd23794">
    <property type="entry name" value="UBCc_UBE2F_UBE2M"/>
    <property type="match status" value="1"/>
</dbReference>